<sequence length="206" mass="23903">MKNRLLILMSLLLLFSSCGVLFFRNITCREYKLDAEQFWFQGDVLSEYVFVNKSSNMEKKFYLRDKWISHRENYFSDSGCDCHDMSSQLLIGEKDSIWMVSDSRYIEKNIPTTRESFAFKFDNTKDILNNENSVISSGSIIIGEAEIETKIFISDYGGSKTKITVGKGIGPIKIELSNSEIWEMKGIKIEKMAPKSEYRYMNNYCN</sequence>
<accession>A0ABP6ULL3</accession>
<organism evidence="1 2">
    <name type="scientific">Aquimarina addita</name>
    <dbReference type="NCBI Taxonomy" id="870485"/>
    <lineage>
        <taxon>Bacteria</taxon>
        <taxon>Pseudomonadati</taxon>
        <taxon>Bacteroidota</taxon>
        <taxon>Flavobacteriia</taxon>
        <taxon>Flavobacteriales</taxon>
        <taxon>Flavobacteriaceae</taxon>
        <taxon>Aquimarina</taxon>
    </lineage>
</organism>
<comment type="caution">
    <text evidence="1">The sequence shown here is derived from an EMBL/GenBank/DDBJ whole genome shotgun (WGS) entry which is preliminary data.</text>
</comment>
<dbReference type="RefSeq" id="WP_344928226.1">
    <property type="nucleotide sequence ID" value="NZ_BAABCW010000011.1"/>
</dbReference>
<name>A0ABP6ULL3_9FLAO</name>
<evidence type="ECO:0000313" key="2">
    <source>
        <dbReference type="Proteomes" id="UP001500459"/>
    </source>
</evidence>
<evidence type="ECO:0000313" key="1">
    <source>
        <dbReference type="EMBL" id="GAA3511783.1"/>
    </source>
</evidence>
<dbReference type="Proteomes" id="UP001500459">
    <property type="component" value="Unassembled WGS sequence"/>
</dbReference>
<dbReference type="PROSITE" id="PS51257">
    <property type="entry name" value="PROKAR_LIPOPROTEIN"/>
    <property type="match status" value="1"/>
</dbReference>
<reference evidence="2" key="1">
    <citation type="journal article" date="2019" name="Int. J. Syst. Evol. Microbiol.">
        <title>The Global Catalogue of Microorganisms (GCM) 10K type strain sequencing project: providing services to taxonomists for standard genome sequencing and annotation.</title>
        <authorList>
            <consortium name="The Broad Institute Genomics Platform"/>
            <consortium name="The Broad Institute Genome Sequencing Center for Infectious Disease"/>
            <person name="Wu L."/>
            <person name="Ma J."/>
        </authorList>
    </citation>
    <scope>NUCLEOTIDE SEQUENCE [LARGE SCALE GENOMIC DNA]</scope>
    <source>
        <strain evidence="2">JCM 17106</strain>
    </source>
</reference>
<gene>
    <name evidence="1" type="ORF">GCM10022393_26860</name>
</gene>
<proteinExistence type="predicted"/>
<protein>
    <submittedName>
        <fullName evidence="1">Uncharacterized protein</fullName>
    </submittedName>
</protein>
<dbReference type="EMBL" id="BAABCW010000011">
    <property type="protein sequence ID" value="GAA3511783.1"/>
    <property type="molecule type" value="Genomic_DNA"/>
</dbReference>
<keyword evidence="2" id="KW-1185">Reference proteome</keyword>